<organism evidence="1">
    <name type="scientific">Arundo donax</name>
    <name type="common">Giant reed</name>
    <name type="synonym">Donax arundinaceus</name>
    <dbReference type="NCBI Taxonomy" id="35708"/>
    <lineage>
        <taxon>Eukaryota</taxon>
        <taxon>Viridiplantae</taxon>
        <taxon>Streptophyta</taxon>
        <taxon>Embryophyta</taxon>
        <taxon>Tracheophyta</taxon>
        <taxon>Spermatophyta</taxon>
        <taxon>Magnoliopsida</taxon>
        <taxon>Liliopsida</taxon>
        <taxon>Poales</taxon>
        <taxon>Poaceae</taxon>
        <taxon>PACMAD clade</taxon>
        <taxon>Arundinoideae</taxon>
        <taxon>Arundineae</taxon>
        <taxon>Arundo</taxon>
    </lineage>
</organism>
<dbReference type="EMBL" id="GBRH01215765">
    <property type="protein sequence ID" value="JAD82130.1"/>
    <property type="molecule type" value="Transcribed_RNA"/>
</dbReference>
<name>A0A0A9D915_ARUDO</name>
<protein>
    <submittedName>
        <fullName evidence="1">Uncharacterized protein</fullName>
    </submittedName>
</protein>
<reference evidence="1" key="1">
    <citation type="submission" date="2014-09" db="EMBL/GenBank/DDBJ databases">
        <authorList>
            <person name="Magalhaes I.L.F."/>
            <person name="Oliveira U."/>
            <person name="Santos F.R."/>
            <person name="Vidigal T.H.D.A."/>
            <person name="Brescovit A.D."/>
            <person name="Santos A.J."/>
        </authorList>
    </citation>
    <scope>NUCLEOTIDE SEQUENCE</scope>
    <source>
        <tissue evidence="1">Shoot tissue taken approximately 20 cm above the soil surface</tissue>
    </source>
</reference>
<dbReference type="AlphaFoldDB" id="A0A0A9D915"/>
<reference evidence="1" key="2">
    <citation type="journal article" date="2015" name="Data Brief">
        <title>Shoot transcriptome of the giant reed, Arundo donax.</title>
        <authorList>
            <person name="Barrero R.A."/>
            <person name="Guerrero F.D."/>
            <person name="Moolhuijzen P."/>
            <person name="Goolsby J.A."/>
            <person name="Tidwell J."/>
            <person name="Bellgard S.E."/>
            <person name="Bellgard M.I."/>
        </authorList>
    </citation>
    <scope>NUCLEOTIDE SEQUENCE</scope>
    <source>
        <tissue evidence="1">Shoot tissue taken approximately 20 cm above the soil surface</tissue>
    </source>
</reference>
<sequence length="135" mass="15209">MGTRTSFCTAATTSSPPSTTCCCCAMRQPGRRSRRWMVAAWSERATRAPRGYRLGGTFGDRIWEKISQEQIAVPLRVDEAKESFADRPVEERQTEEFLSVLEAHDAAMGVEVLQPRPLLPETRPLETLWPQLVNS</sequence>
<evidence type="ECO:0000313" key="1">
    <source>
        <dbReference type="EMBL" id="JAD82130.1"/>
    </source>
</evidence>
<accession>A0A0A9D915</accession>
<proteinExistence type="predicted"/>